<feature type="transmembrane region" description="Helical" evidence="6">
    <location>
        <begin position="100"/>
        <end position="124"/>
    </location>
</feature>
<dbReference type="Gene3D" id="1.20.1250.20">
    <property type="entry name" value="MFS general substrate transporter like domains"/>
    <property type="match status" value="1"/>
</dbReference>
<keyword evidence="9" id="KW-1185">Reference proteome</keyword>
<evidence type="ECO:0000256" key="4">
    <source>
        <dbReference type="ARBA" id="ARBA00023136"/>
    </source>
</evidence>
<dbReference type="PROSITE" id="PS50850">
    <property type="entry name" value="MFS"/>
    <property type="match status" value="1"/>
</dbReference>
<feature type="region of interest" description="Disordered" evidence="5">
    <location>
        <begin position="231"/>
        <end position="250"/>
    </location>
</feature>
<comment type="subcellular location">
    <subcellularLocation>
        <location evidence="1">Membrane</location>
        <topology evidence="1">Multi-pass membrane protein</topology>
    </subcellularLocation>
</comment>
<dbReference type="EMBL" id="MSFL01000013">
    <property type="protein sequence ID" value="PWY81907.1"/>
    <property type="molecule type" value="Genomic_DNA"/>
</dbReference>
<dbReference type="GeneID" id="37062540"/>
<sequence>MGIGYYISAAPQLRLFESIICQQYYRDSQPTPSSAAAAAAAAVAAGMDISIGIPEDLCKKAPVQSALAQLVGWQSFFDNIPGLLLALPYGLLADKYGRRWVMTMSFVGQLGGVLWIVGVCWLGLPIRAMWLSSLFLVVGGGPNVAASVSMMVITDSTPEIKRSQIFMYFNAAVVIAEIISPPIGSLLMKQSLWLPILLNVICGAISIFLSWYMPETNSYAVRGRERGGYTAIPSSPGNDTSSNNSNEEPSKHPGYITGLLHTLQDSMRVIFTQKNIALLVVSFLISTFARDSMAFLLQYISTRYSWPIAKTSWLLSFRAAAQLLQFTLILPWVDRTMRKRFKGDPRQKDLYLARASIIAIAVGFAIMGVAPIVGLTMFGITINTAGSGFATFARSLLSSLIDPTMMGALYSTLALMDTLGSLLAGPMMAWAFRWGMQLGGVWLGMPYLVSAVLCGGMAGLVFWIRLGRGGRRGCGVDLY</sequence>
<dbReference type="OrthoDB" id="194139at2759"/>
<reference evidence="8 9" key="1">
    <citation type="submission" date="2016-12" db="EMBL/GenBank/DDBJ databases">
        <title>The genomes of Aspergillus section Nigri reveals drivers in fungal speciation.</title>
        <authorList>
            <consortium name="DOE Joint Genome Institute"/>
            <person name="Vesth T.C."/>
            <person name="Nybo J."/>
            <person name="Theobald S."/>
            <person name="Brandl J."/>
            <person name="Frisvad J.C."/>
            <person name="Nielsen K.F."/>
            <person name="Lyhne E.K."/>
            <person name="Kogle M.E."/>
            <person name="Kuo A."/>
            <person name="Riley R."/>
            <person name="Clum A."/>
            <person name="Nolan M."/>
            <person name="Lipzen A."/>
            <person name="Salamov A."/>
            <person name="Henrissat B."/>
            <person name="Wiebenga A."/>
            <person name="De Vries R.P."/>
            <person name="Grigoriev I.V."/>
            <person name="Mortensen U.H."/>
            <person name="Andersen M.R."/>
            <person name="Baker S.E."/>
        </authorList>
    </citation>
    <scope>NUCLEOTIDE SEQUENCE [LARGE SCALE GENOMIC DNA]</scope>
    <source>
        <strain evidence="8 9">CBS 117.55</strain>
    </source>
</reference>
<dbReference type="AlphaFoldDB" id="A0A317W9B8"/>
<evidence type="ECO:0000256" key="2">
    <source>
        <dbReference type="ARBA" id="ARBA00022692"/>
    </source>
</evidence>
<dbReference type="PANTHER" id="PTHR23507:SF1">
    <property type="entry name" value="FI18259P1-RELATED"/>
    <property type="match status" value="1"/>
</dbReference>
<feature type="transmembrane region" description="Helical" evidence="6">
    <location>
        <begin position="351"/>
        <end position="372"/>
    </location>
</feature>
<gene>
    <name evidence="8" type="ORF">BO70DRAFT_315341</name>
</gene>
<dbReference type="RefSeq" id="XP_025399172.1">
    <property type="nucleotide sequence ID" value="XM_025540303.1"/>
</dbReference>
<dbReference type="VEuPathDB" id="FungiDB:BO70DRAFT_315341"/>
<evidence type="ECO:0000256" key="5">
    <source>
        <dbReference type="SAM" id="MobiDB-lite"/>
    </source>
</evidence>
<feature type="domain" description="Major facilitator superfamily (MFS) profile" evidence="7">
    <location>
        <begin position="1"/>
        <end position="468"/>
    </location>
</feature>
<feature type="transmembrane region" description="Helical" evidence="6">
    <location>
        <begin position="276"/>
        <end position="300"/>
    </location>
</feature>
<protein>
    <submittedName>
        <fullName evidence="8">MFS general substrate transporter</fullName>
    </submittedName>
</protein>
<comment type="caution">
    <text evidence="8">The sequence shown here is derived from an EMBL/GenBank/DDBJ whole genome shotgun (WGS) entry which is preliminary data.</text>
</comment>
<dbReference type="InterPro" id="IPR036259">
    <property type="entry name" value="MFS_trans_sf"/>
</dbReference>
<evidence type="ECO:0000313" key="9">
    <source>
        <dbReference type="Proteomes" id="UP000247233"/>
    </source>
</evidence>
<feature type="transmembrane region" description="Helical" evidence="6">
    <location>
        <begin position="312"/>
        <end position="330"/>
    </location>
</feature>
<dbReference type="InterPro" id="IPR020846">
    <property type="entry name" value="MFS_dom"/>
</dbReference>
<feature type="transmembrane region" description="Helical" evidence="6">
    <location>
        <begin position="130"/>
        <end position="153"/>
    </location>
</feature>
<evidence type="ECO:0000313" key="8">
    <source>
        <dbReference type="EMBL" id="PWY81907.1"/>
    </source>
</evidence>
<keyword evidence="2 6" id="KW-0812">Transmembrane</keyword>
<dbReference type="SUPFAM" id="SSF103473">
    <property type="entry name" value="MFS general substrate transporter"/>
    <property type="match status" value="1"/>
</dbReference>
<dbReference type="Proteomes" id="UP000247233">
    <property type="component" value="Unassembled WGS sequence"/>
</dbReference>
<organism evidence="8 9">
    <name type="scientific">Aspergillus heteromorphus CBS 117.55</name>
    <dbReference type="NCBI Taxonomy" id="1448321"/>
    <lineage>
        <taxon>Eukaryota</taxon>
        <taxon>Fungi</taxon>
        <taxon>Dikarya</taxon>
        <taxon>Ascomycota</taxon>
        <taxon>Pezizomycotina</taxon>
        <taxon>Eurotiomycetes</taxon>
        <taxon>Eurotiomycetidae</taxon>
        <taxon>Eurotiales</taxon>
        <taxon>Aspergillaceae</taxon>
        <taxon>Aspergillus</taxon>
        <taxon>Aspergillus subgen. Circumdati</taxon>
    </lineage>
</organism>
<name>A0A317W9B8_9EURO</name>
<dbReference type="PANTHER" id="PTHR23507">
    <property type="entry name" value="ZGC:174356"/>
    <property type="match status" value="1"/>
</dbReference>
<accession>A0A317W9B8</accession>
<evidence type="ECO:0000256" key="1">
    <source>
        <dbReference type="ARBA" id="ARBA00004141"/>
    </source>
</evidence>
<evidence type="ECO:0000256" key="3">
    <source>
        <dbReference type="ARBA" id="ARBA00022989"/>
    </source>
</evidence>
<feature type="transmembrane region" description="Helical" evidence="6">
    <location>
        <begin position="444"/>
        <end position="464"/>
    </location>
</feature>
<dbReference type="InterPro" id="IPR011701">
    <property type="entry name" value="MFS"/>
</dbReference>
<dbReference type="GO" id="GO:0016020">
    <property type="term" value="C:membrane"/>
    <property type="evidence" value="ECO:0007669"/>
    <property type="project" value="UniProtKB-SubCell"/>
</dbReference>
<dbReference type="GO" id="GO:0022857">
    <property type="term" value="F:transmembrane transporter activity"/>
    <property type="evidence" value="ECO:0007669"/>
    <property type="project" value="InterPro"/>
</dbReference>
<evidence type="ECO:0000256" key="6">
    <source>
        <dbReference type="SAM" id="Phobius"/>
    </source>
</evidence>
<feature type="compositionally biased region" description="Polar residues" evidence="5">
    <location>
        <begin position="232"/>
        <end position="247"/>
    </location>
</feature>
<dbReference type="Pfam" id="PF07690">
    <property type="entry name" value="MFS_1"/>
    <property type="match status" value="1"/>
</dbReference>
<feature type="transmembrane region" description="Helical" evidence="6">
    <location>
        <begin position="378"/>
        <end position="397"/>
    </location>
</feature>
<keyword evidence="3 6" id="KW-1133">Transmembrane helix</keyword>
<feature type="transmembrane region" description="Helical" evidence="6">
    <location>
        <begin position="165"/>
        <end position="186"/>
    </location>
</feature>
<proteinExistence type="predicted"/>
<feature type="transmembrane region" description="Helical" evidence="6">
    <location>
        <begin position="409"/>
        <end position="432"/>
    </location>
</feature>
<keyword evidence="4 6" id="KW-0472">Membrane</keyword>
<evidence type="ECO:0000259" key="7">
    <source>
        <dbReference type="PROSITE" id="PS50850"/>
    </source>
</evidence>
<feature type="transmembrane region" description="Helical" evidence="6">
    <location>
        <begin position="192"/>
        <end position="212"/>
    </location>
</feature>